<proteinExistence type="predicted"/>
<protein>
    <submittedName>
        <fullName evidence="2">Uncharacterized protein</fullName>
    </submittedName>
</protein>
<comment type="caution">
    <text evidence="2">The sequence shown here is derived from an EMBL/GenBank/DDBJ whole genome shotgun (WGS) entry which is preliminary data.</text>
</comment>
<dbReference type="RefSeq" id="WP_146952819.1">
    <property type="nucleotide sequence ID" value="NZ_BAABBJ010000003.1"/>
</dbReference>
<dbReference type="AlphaFoldDB" id="A0A512PCW6"/>
<keyword evidence="3" id="KW-1185">Reference proteome</keyword>
<gene>
    <name evidence="2" type="ORF">CSO01_17700</name>
</gene>
<sequence>MAQQGGRRWVLIGLGVVVALGVVVLVSWLTRPSFLFGQDSDGPHEAEIVEQYAGLPPGVEVDETGRGAFVDTAASQIVVYTSGSSTCPVVPTTIEVVDDTDVVITLAVDAPPDSACTADYVVTTSVIALPGGLAASDVGDVTLVDG</sequence>
<evidence type="ECO:0000313" key="2">
    <source>
        <dbReference type="EMBL" id="GEP69055.1"/>
    </source>
</evidence>
<name>A0A512PCW6_9CELL</name>
<accession>A0A512PCW6</accession>
<evidence type="ECO:0000313" key="3">
    <source>
        <dbReference type="Proteomes" id="UP000321798"/>
    </source>
</evidence>
<dbReference type="Proteomes" id="UP000321798">
    <property type="component" value="Unassembled WGS sequence"/>
</dbReference>
<keyword evidence="1" id="KW-0812">Transmembrane</keyword>
<keyword evidence="1" id="KW-1133">Transmembrane helix</keyword>
<dbReference type="EMBL" id="BKAL01000005">
    <property type="protein sequence ID" value="GEP69055.1"/>
    <property type="molecule type" value="Genomic_DNA"/>
</dbReference>
<reference evidence="2 3" key="1">
    <citation type="submission" date="2019-07" db="EMBL/GenBank/DDBJ databases">
        <title>Whole genome shotgun sequence of Cellulomonas soli NBRC 109434.</title>
        <authorList>
            <person name="Hosoyama A."/>
            <person name="Uohara A."/>
            <person name="Ohji S."/>
            <person name="Ichikawa N."/>
        </authorList>
    </citation>
    <scope>NUCLEOTIDE SEQUENCE [LARGE SCALE GENOMIC DNA]</scope>
    <source>
        <strain evidence="2 3">NBRC 109434</strain>
    </source>
</reference>
<feature type="transmembrane region" description="Helical" evidence="1">
    <location>
        <begin position="9"/>
        <end position="29"/>
    </location>
</feature>
<keyword evidence="1" id="KW-0472">Membrane</keyword>
<organism evidence="2 3">
    <name type="scientific">Cellulomonas soli</name>
    <dbReference type="NCBI Taxonomy" id="931535"/>
    <lineage>
        <taxon>Bacteria</taxon>
        <taxon>Bacillati</taxon>
        <taxon>Actinomycetota</taxon>
        <taxon>Actinomycetes</taxon>
        <taxon>Micrococcales</taxon>
        <taxon>Cellulomonadaceae</taxon>
        <taxon>Cellulomonas</taxon>
    </lineage>
</organism>
<evidence type="ECO:0000256" key="1">
    <source>
        <dbReference type="SAM" id="Phobius"/>
    </source>
</evidence>